<feature type="compositionally biased region" description="Basic and acidic residues" evidence="1">
    <location>
        <begin position="269"/>
        <end position="284"/>
    </location>
</feature>
<comment type="caution">
    <text evidence="2">The sequence shown here is derived from an EMBL/GenBank/DDBJ whole genome shotgun (WGS) entry which is preliminary data.</text>
</comment>
<feature type="compositionally biased region" description="Low complexity" evidence="1">
    <location>
        <begin position="22"/>
        <end position="33"/>
    </location>
</feature>
<dbReference type="RefSeq" id="WP_212015665.1">
    <property type="nucleotide sequence ID" value="NZ_JAAFYZ010000134.1"/>
</dbReference>
<keyword evidence="3" id="KW-1185">Reference proteome</keyword>
<feature type="compositionally biased region" description="Low complexity" evidence="1">
    <location>
        <begin position="1"/>
        <end position="13"/>
    </location>
</feature>
<organism evidence="2 3">
    <name type="scientific">Catenulispora pinistramenti</name>
    <dbReference type="NCBI Taxonomy" id="2705254"/>
    <lineage>
        <taxon>Bacteria</taxon>
        <taxon>Bacillati</taxon>
        <taxon>Actinomycetota</taxon>
        <taxon>Actinomycetes</taxon>
        <taxon>Catenulisporales</taxon>
        <taxon>Catenulisporaceae</taxon>
        <taxon>Catenulispora</taxon>
    </lineage>
</organism>
<sequence>MPANTPAGDSTTDPGGGGSGGSSSRSSGADTAPAAGHVSAPPPVNVIAANLNQDLDLLDFAQLRAVSATWVRGFYLMQNADQGDVAGQPGMKKLTAAVADGYGTVLNLKFDYAQGLPDVGSSAMDVALARLDKALAVVLGQVDIVVIGNEPFFECGQKTGNLNAFYEAVAQHAIDYRKQHGAAATKTQIFMGALTDLENPKKSDVPLINRWLAYVKGNPDIAGTDCHPHVASMSDCQRYLDSIVPRIRPDQKFLATEFSLVKLYQKHLSDPARRRRPARSEPHVGGRVPVAATHVR</sequence>
<reference evidence="2 3" key="1">
    <citation type="submission" date="2020-02" db="EMBL/GenBank/DDBJ databases">
        <title>Acidophilic actinobacteria isolated from forest soil.</title>
        <authorList>
            <person name="Golinska P."/>
        </authorList>
    </citation>
    <scope>NUCLEOTIDE SEQUENCE [LARGE SCALE GENOMIC DNA]</scope>
    <source>
        <strain evidence="2 3">NL8</strain>
    </source>
</reference>
<accession>A0ABS5KZ00</accession>
<name>A0ABS5KZ00_9ACTN</name>
<evidence type="ECO:0000313" key="3">
    <source>
        <dbReference type="Proteomes" id="UP000730482"/>
    </source>
</evidence>
<feature type="region of interest" description="Disordered" evidence="1">
    <location>
        <begin position="269"/>
        <end position="296"/>
    </location>
</feature>
<evidence type="ECO:0000313" key="2">
    <source>
        <dbReference type="EMBL" id="MBS2551302.1"/>
    </source>
</evidence>
<dbReference type="Proteomes" id="UP000730482">
    <property type="component" value="Unassembled WGS sequence"/>
</dbReference>
<gene>
    <name evidence="2" type="ORF">KGQ19_30985</name>
</gene>
<dbReference type="SUPFAM" id="SSF51445">
    <property type="entry name" value="(Trans)glycosidases"/>
    <property type="match status" value="1"/>
</dbReference>
<feature type="region of interest" description="Disordered" evidence="1">
    <location>
        <begin position="1"/>
        <end position="38"/>
    </location>
</feature>
<proteinExistence type="predicted"/>
<evidence type="ECO:0000256" key="1">
    <source>
        <dbReference type="SAM" id="MobiDB-lite"/>
    </source>
</evidence>
<dbReference type="InterPro" id="IPR017853">
    <property type="entry name" value="GH"/>
</dbReference>
<protein>
    <submittedName>
        <fullName evidence="2">Uncharacterized protein</fullName>
    </submittedName>
</protein>
<dbReference type="EMBL" id="JAAFYZ010000134">
    <property type="protein sequence ID" value="MBS2551302.1"/>
    <property type="molecule type" value="Genomic_DNA"/>
</dbReference>